<sequence>MWPFRTHRATKWPTRFAPWRKVSPRESSSRTTLTKNCSPGACTRSTEPTRTSSCEHPARCGSVTFSPGSLSQRSSTSPRPSGRTLTCGSCLGRCFTTSGATGSWEPEANVRSKRVRVKAV</sequence>
<feature type="compositionally biased region" description="Low complexity" evidence="1">
    <location>
        <begin position="66"/>
        <end position="84"/>
    </location>
</feature>
<feature type="region of interest" description="Disordered" evidence="1">
    <location>
        <begin position="19"/>
        <end position="84"/>
    </location>
</feature>
<evidence type="ECO:0000313" key="2">
    <source>
        <dbReference type="EMBL" id="CAG6559039.1"/>
    </source>
</evidence>
<dbReference type="EMBL" id="HBUE01155926">
    <property type="protein sequence ID" value="CAG6507692.1"/>
    <property type="molecule type" value="Transcribed_RNA"/>
</dbReference>
<dbReference type="EMBL" id="HBUE01261025">
    <property type="protein sequence ID" value="CAG6559039.1"/>
    <property type="molecule type" value="Transcribed_RNA"/>
</dbReference>
<accession>A0A8D8IT40</accession>
<organism evidence="2">
    <name type="scientific">Culex pipiens</name>
    <name type="common">House mosquito</name>
    <dbReference type="NCBI Taxonomy" id="7175"/>
    <lineage>
        <taxon>Eukaryota</taxon>
        <taxon>Metazoa</taxon>
        <taxon>Ecdysozoa</taxon>
        <taxon>Arthropoda</taxon>
        <taxon>Hexapoda</taxon>
        <taxon>Insecta</taxon>
        <taxon>Pterygota</taxon>
        <taxon>Neoptera</taxon>
        <taxon>Endopterygota</taxon>
        <taxon>Diptera</taxon>
        <taxon>Nematocera</taxon>
        <taxon>Culicoidea</taxon>
        <taxon>Culicidae</taxon>
        <taxon>Culicinae</taxon>
        <taxon>Culicini</taxon>
        <taxon>Culex</taxon>
        <taxon>Culex</taxon>
    </lineage>
</organism>
<name>A0A8D8IT40_CULPI</name>
<feature type="compositionally biased region" description="Polar residues" evidence="1">
    <location>
        <begin position="29"/>
        <end position="54"/>
    </location>
</feature>
<dbReference type="AlphaFoldDB" id="A0A8D8IT40"/>
<evidence type="ECO:0000256" key="1">
    <source>
        <dbReference type="SAM" id="MobiDB-lite"/>
    </source>
</evidence>
<protein>
    <submittedName>
        <fullName evidence="2">(northern house mosquito) hypothetical protein</fullName>
    </submittedName>
</protein>
<proteinExistence type="predicted"/>
<reference evidence="2" key="1">
    <citation type="submission" date="2021-05" db="EMBL/GenBank/DDBJ databases">
        <authorList>
            <person name="Alioto T."/>
            <person name="Alioto T."/>
            <person name="Gomez Garrido J."/>
        </authorList>
    </citation>
    <scope>NUCLEOTIDE SEQUENCE</scope>
</reference>